<feature type="non-terminal residue" evidence="2">
    <location>
        <position position="1"/>
    </location>
</feature>
<evidence type="ECO:0000313" key="2">
    <source>
        <dbReference type="EMBL" id="RUS90877.1"/>
    </source>
</evidence>
<evidence type="ECO:0000313" key="3">
    <source>
        <dbReference type="Proteomes" id="UP000271974"/>
    </source>
</evidence>
<keyword evidence="3" id="KW-1185">Reference proteome</keyword>
<feature type="region of interest" description="Disordered" evidence="1">
    <location>
        <begin position="90"/>
        <end position="153"/>
    </location>
</feature>
<dbReference type="EMBL" id="RQTK01000023">
    <property type="protein sequence ID" value="RUS90877.1"/>
    <property type="molecule type" value="Genomic_DNA"/>
</dbReference>
<dbReference type="Proteomes" id="UP000271974">
    <property type="component" value="Unassembled WGS sequence"/>
</dbReference>
<evidence type="ECO:0000256" key="1">
    <source>
        <dbReference type="SAM" id="MobiDB-lite"/>
    </source>
</evidence>
<sequence length="153" mass="16269">TVTPNLLASRSESGRLAWLVSGSNRDRVPAARDARPKMSSGSTAPRSPPLGAITPPSLALSELEETPALRTTVGKSSALYSQMVANAADTPALPSTARPMSSHWKSGGDRQLGKGDRVQLTPATNIHSRCRRRRPSLSRKTRQSRTAATSTTP</sequence>
<name>A0A433UAN6_ELYCH</name>
<proteinExistence type="predicted"/>
<gene>
    <name evidence="2" type="ORF">EGW08_001384</name>
</gene>
<dbReference type="AlphaFoldDB" id="A0A433UAN6"/>
<feature type="compositionally biased region" description="Low complexity" evidence="1">
    <location>
        <begin position="144"/>
        <end position="153"/>
    </location>
</feature>
<reference evidence="2 3" key="1">
    <citation type="submission" date="2019-01" db="EMBL/GenBank/DDBJ databases">
        <title>A draft genome assembly of the solar-powered sea slug Elysia chlorotica.</title>
        <authorList>
            <person name="Cai H."/>
            <person name="Li Q."/>
            <person name="Fang X."/>
            <person name="Li J."/>
            <person name="Curtis N.E."/>
            <person name="Altenburger A."/>
            <person name="Shibata T."/>
            <person name="Feng M."/>
            <person name="Maeda T."/>
            <person name="Schwartz J.A."/>
            <person name="Shigenobu S."/>
            <person name="Lundholm N."/>
            <person name="Nishiyama T."/>
            <person name="Yang H."/>
            <person name="Hasebe M."/>
            <person name="Li S."/>
            <person name="Pierce S.K."/>
            <person name="Wang J."/>
        </authorList>
    </citation>
    <scope>NUCLEOTIDE SEQUENCE [LARGE SCALE GENOMIC DNA]</scope>
    <source>
        <strain evidence="2">EC2010</strain>
        <tissue evidence="2">Whole organism of an adult</tissue>
    </source>
</reference>
<protein>
    <submittedName>
        <fullName evidence="2">Uncharacterized protein</fullName>
    </submittedName>
</protein>
<feature type="compositionally biased region" description="Basic and acidic residues" evidence="1">
    <location>
        <begin position="106"/>
        <end position="117"/>
    </location>
</feature>
<feature type="region of interest" description="Disordered" evidence="1">
    <location>
        <begin position="20"/>
        <end position="54"/>
    </location>
</feature>
<feature type="compositionally biased region" description="Basic and acidic residues" evidence="1">
    <location>
        <begin position="24"/>
        <end position="36"/>
    </location>
</feature>
<organism evidence="2 3">
    <name type="scientific">Elysia chlorotica</name>
    <name type="common">Eastern emerald elysia</name>
    <name type="synonym">Sea slug</name>
    <dbReference type="NCBI Taxonomy" id="188477"/>
    <lineage>
        <taxon>Eukaryota</taxon>
        <taxon>Metazoa</taxon>
        <taxon>Spiralia</taxon>
        <taxon>Lophotrochozoa</taxon>
        <taxon>Mollusca</taxon>
        <taxon>Gastropoda</taxon>
        <taxon>Heterobranchia</taxon>
        <taxon>Euthyneura</taxon>
        <taxon>Panpulmonata</taxon>
        <taxon>Sacoglossa</taxon>
        <taxon>Placobranchoidea</taxon>
        <taxon>Plakobranchidae</taxon>
        <taxon>Elysia</taxon>
    </lineage>
</organism>
<accession>A0A433UAN6</accession>
<feature type="compositionally biased region" description="Basic residues" evidence="1">
    <location>
        <begin position="128"/>
        <end position="143"/>
    </location>
</feature>
<comment type="caution">
    <text evidence="2">The sequence shown here is derived from an EMBL/GenBank/DDBJ whole genome shotgun (WGS) entry which is preliminary data.</text>
</comment>